<sequence>MDLWGNVIHVYEFGEDGKTRLFTLPTTAVENKNTDICVVNYIDKESAELIVLKSDGRVKFTYKGDRASGGRNKFCPTDVACDPSSHILFTEFYGRSVEMLSSGGMYLCRLCQYEQIHPYTISLYCNKLACGFLKGKVIMFQYNK</sequence>
<dbReference type="Proteomes" id="UP001186944">
    <property type="component" value="Unassembled WGS sequence"/>
</dbReference>
<gene>
    <name evidence="1" type="ORF">FSP39_013875</name>
</gene>
<accession>A0AA89CAS3</accession>
<name>A0AA89CAS3_PINIB</name>
<comment type="caution">
    <text evidence="1">The sequence shown here is derived from an EMBL/GenBank/DDBJ whole genome shotgun (WGS) entry which is preliminary data.</text>
</comment>
<keyword evidence="2" id="KW-1185">Reference proteome</keyword>
<organism evidence="1 2">
    <name type="scientific">Pinctada imbricata</name>
    <name type="common">Atlantic pearl-oyster</name>
    <name type="synonym">Pinctada martensii</name>
    <dbReference type="NCBI Taxonomy" id="66713"/>
    <lineage>
        <taxon>Eukaryota</taxon>
        <taxon>Metazoa</taxon>
        <taxon>Spiralia</taxon>
        <taxon>Lophotrochozoa</taxon>
        <taxon>Mollusca</taxon>
        <taxon>Bivalvia</taxon>
        <taxon>Autobranchia</taxon>
        <taxon>Pteriomorphia</taxon>
        <taxon>Pterioida</taxon>
        <taxon>Pterioidea</taxon>
        <taxon>Pteriidae</taxon>
        <taxon>Pinctada</taxon>
    </lineage>
</organism>
<protein>
    <submittedName>
        <fullName evidence="1">Uncharacterized protein</fullName>
    </submittedName>
</protein>
<dbReference type="EMBL" id="VSWD01000005">
    <property type="protein sequence ID" value="KAK3102782.1"/>
    <property type="molecule type" value="Genomic_DNA"/>
</dbReference>
<dbReference type="AlphaFoldDB" id="A0AA89CAS3"/>
<evidence type="ECO:0000313" key="2">
    <source>
        <dbReference type="Proteomes" id="UP001186944"/>
    </source>
</evidence>
<proteinExistence type="predicted"/>
<reference evidence="1" key="1">
    <citation type="submission" date="2019-08" db="EMBL/GenBank/DDBJ databases">
        <title>The improved chromosome-level genome for the pearl oyster Pinctada fucata martensii using PacBio sequencing and Hi-C.</title>
        <authorList>
            <person name="Zheng Z."/>
        </authorList>
    </citation>
    <scope>NUCLEOTIDE SEQUENCE</scope>
    <source>
        <strain evidence="1">ZZ-2019</strain>
        <tissue evidence="1">Adductor muscle</tissue>
    </source>
</reference>
<evidence type="ECO:0000313" key="1">
    <source>
        <dbReference type="EMBL" id="KAK3102782.1"/>
    </source>
</evidence>